<organism evidence="1">
    <name type="scientific">Tanacetum cinerariifolium</name>
    <name type="common">Dalmatian daisy</name>
    <name type="synonym">Chrysanthemum cinerariifolium</name>
    <dbReference type="NCBI Taxonomy" id="118510"/>
    <lineage>
        <taxon>Eukaryota</taxon>
        <taxon>Viridiplantae</taxon>
        <taxon>Streptophyta</taxon>
        <taxon>Embryophyta</taxon>
        <taxon>Tracheophyta</taxon>
        <taxon>Spermatophyta</taxon>
        <taxon>Magnoliopsida</taxon>
        <taxon>eudicotyledons</taxon>
        <taxon>Gunneridae</taxon>
        <taxon>Pentapetalae</taxon>
        <taxon>asterids</taxon>
        <taxon>campanulids</taxon>
        <taxon>Asterales</taxon>
        <taxon>Asteraceae</taxon>
        <taxon>Asteroideae</taxon>
        <taxon>Anthemideae</taxon>
        <taxon>Anthemidinae</taxon>
        <taxon>Tanacetum</taxon>
    </lineage>
</organism>
<comment type="caution">
    <text evidence="1">The sequence shown here is derived from an EMBL/GenBank/DDBJ whole genome shotgun (WGS) entry which is preliminary data.</text>
</comment>
<name>A0A699QTR9_TANCI</name>
<sequence length="196" mass="22932">MCYGGICFHCIPNSQNLSDYSSQPQYETYPCELCGNDSHYGYDCPPRFPLVYEQEPSYNQNFNENYYPHNLLSFLCFDNGESSHESFQYQSMNQNFFEPNPCYEPNSSSFDQYHSSQSSVTQQLPQRSNEDVKLDMAKLIKNNRIFFNDNVFPHKEASMEVLSATERILKLIQDWDDKKIESWSFPALLLQLLNDS</sequence>
<accession>A0A699QTR9</accession>
<dbReference type="EMBL" id="BKCJ011055938">
    <property type="protein sequence ID" value="GFC76366.1"/>
    <property type="molecule type" value="Genomic_DNA"/>
</dbReference>
<proteinExistence type="predicted"/>
<gene>
    <name evidence="1" type="ORF">Tci_848336</name>
</gene>
<protein>
    <submittedName>
        <fullName evidence="1">Uncharacterized protein</fullName>
    </submittedName>
</protein>
<reference evidence="1" key="1">
    <citation type="journal article" date="2019" name="Sci. Rep.">
        <title>Draft genome of Tanacetum cinerariifolium, the natural source of mosquito coil.</title>
        <authorList>
            <person name="Yamashiro T."/>
            <person name="Shiraishi A."/>
            <person name="Satake H."/>
            <person name="Nakayama K."/>
        </authorList>
    </citation>
    <scope>NUCLEOTIDE SEQUENCE</scope>
</reference>
<evidence type="ECO:0000313" key="1">
    <source>
        <dbReference type="EMBL" id="GFC76366.1"/>
    </source>
</evidence>
<dbReference type="AlphaFoldDB" id="A0A699QTR9"/>